<dbReference type="Proteomes" id="UP001174136">
    <property type="component" value="Unassembled WGS sequence"/>
</dbReference>
<dbReference type="AlphaFoldDB" id="A0AA47MGQ1"/>
<name>A0AA47MGQ1_MERPO</name>
<sequence length="174" mass="18669">MLSSSRRFTLRLMQFLPRLQGHHVLCQDRQYSGSSLSTGREGLGSPLLGQLAHELWTWALSEVSLSESHLPARSSEHSGRLVVQGGPLSQESGGSIRRLLRRSGATSGRQGADLFASRETTHCPMFFSLGRGQPTTGDGCSSSPVGLKACCTPFPLSPFSTRCCGGSRFRESGG</sequence>
<reference evidence="1" key="1">
    <citation type="journal article" date="2023" name="Front. Mar. Sci.">
        <title>A new Merluccius polli reference genome to investigate the effects of global change in West African waters.</title>
        <authorList>
            <person name="Mateo J.L."/>
            <person name="Blanco-Fernandez C."/>
            <person name="Garcia-Vazquez E."/>
            <person name="Machado-Schiaffino G."/>
        </authorList>
    </citation>
    <scope>NUCLEOTIDE SEQUENCE</scope>
    <source>
        <strain evidence="1">C29</strain>
        <tissue evidence="1">Fin</tissue>
    </source>
</reference>
<proteinExistence type="predicted"/>
<protein>
    <submittedName>
        <fullName evidence="1">Uncharacterized protein</fullName>
    </submittedName>
</protein>
<accession>A0AA47MGQ1</accession>
<comment type="caution">
    <text evidence="1">The sequence shown here is derived from an EMBL/GenBank/DDBJ whole genome shotgun (WGS) entry which is preliminary data.</text>
</comment>
<organism evidence="1 2">
    <name type="scientific">Merluccius polli</name>
    <name type="common">Benguela hake</name>
    <name type="synonym">Merluccius cadenati</name>
    <dbReference type="NCBI Taxonomy" id="89951"/>
    <lineage>
        <taxon>Eukaryota</taxon>
        <taxon>Metazoa</taxon>
        <taxon>Chordata</taxon>
        <taxon>Craniata</taxon>
        <taxon>Vertebrata</taxon>
        <taxon>Euteleostomi</taxon>
        <taxon>Actinopterygii</taxon>
        <taxon>Neopterygii</taxon>
        <taxon>Teleostei</taxon>
        <taxon>Neoteleostei</taxon>
        <taxon>Acanthomorphata</taxon>
        <taxon>Zeiogadaria</taxon>
        <taxon>Gadariae</taxon>
        <taxon>Gadiformes</taxon>
        <taxon>Gadoidei</taxon>
        <taxon>Merlucciidae</taxon>
        <taxon>Merluccius</taxon>
    </lineage>
</organism>
<gene>
    <name evidence="1" type="ORF">N1851_023084</name>
</gene>
<dbReference type="EMBL" id="JAOPHQ010004276">
    <property type="protein sequence ID" value="KAK0139977.1"/>
    <property type="molecule type" value="Genomic_DNA"/>
</dbReference>
<evidence type="ECO:0000313" key="1">
    <source>
        <dbReference type="EMBL" id="KAK0139977.1"/>
    </source>
</evidence>
<keyword evidence="2" id="KW-1185">Reference proteome</keyword>
<evidence type="ECO:0000313" key="2">
    <source>
        <dbReference type="Proteomes" id="UP001174136"/>
    </source>
</evidence>